<proteinExistence type="predicted"/>
<gene>
    <name evidence="1" type="ORF">PHAVU_011G187700g</name>
</gene>
<reference evidence="2" key="1">
    <citation type="journal article" date="2014" name="Nat. Genet.">
        <title>A reference genome for common bean and genome-wide analysis of dual domestications.</title>
        <authorList>
            <person name="Schmutz J."/>
            <person name="McClean P.E."/>
            <person name="Mamidi S."/>
            <person name="Wu G.A."/>
            <person name="Cannon S.B."/>
            <person name="Grimwood J."/>
            <person name="Jenkins J."/>
            <person name="Shu S."/>
            <person name="Song Q."/>
            <person name="Chavarro C."/>
            <person name="Torres-Torres M."/>
            <person name="Geffroy V."/>
            <person name="Moghaddam S.M."/>
            <person name="Gao D."/>
            <person name="Abernathy B."/>
            <person name="Barry K."/>
            <person name="Blair M."/>
            <person name="Brick M.A."/>
            <person name="Chovatia M."/>
            <person name="Gepts P."/>
            <person name="Goodstein D.M."/>
            <person name="Gonzales M."/>
            <person name="Hellsten U."/>
            <person name="Hyten D.L."/>
            <person name="Jia G."/>
            <person name="Kelly J.D."/>
            <person name="Kudrna D."/>
            <person name="Lee R."/>
            <person name="Richard M.M."/>
            <person name="Miklas P.N."/>
            <person name="Osorno J.M."/>
            <person name="Rodrigues J."/>
            <person name="Thareau V."/>
            <person name="Urrea C.A."/>
            <person name="Wang M."/>
            <person name="Yu Y."/>
            <person name="Zhang M."/>
            <person name="Wing R.A."/>
            <person name="Cregan P.B."/>
            <person name="Rokhsar D.S."/>
            <person name="Jackson S.A."/>
        </authorList>
    </citation>
    <scope>NUCLEOTIDE SEQUENCE [LARGE SCALE GENOMIC DNA]</scope>
    <source>
        <strain evidence="2">cv. G19833</strain>
    </source>
</reference>
<protein>
    <submittedName>
        <fullName evidence="1">Uncharacterized protein</fullName>
    </submittedName>
</protein>
<dbReference type="EMBL" id="CM002298">
    <property type="protein sequence ID" value="ESW05535.1"/>
    <property type="molecule type" value="Genomic_DNA"/>
</dbReference>
<dbReference type="Gramene" id="ESW05535">
    <property type="protein sequence ID" value="ESW05535"/>
    <property type="gene ID" value="PHAVU_011G187700g"/>
</dbReference>
<dbReference type="STRING" id="3885.V7AJU1"/>
<dbReference type="PANTHER" id="PTHR47481">
    <property type="match status" value="1"/>
</dbReference>
<evidence type="ECO:0000313" key="2">
    <source>
        <dbReference type="Proteomes" id="UP000000226"/>
    </source>
</evidence>
<dbReference type="PANTHER" id="PTHR47481:SF30">
    <property type="entry name" value="CCHC-TYPE DOMAIN-CONTAINING PROTEIN"/>
    <property type="match status" value="1"/>
</dbReference>
<organism evidence="1 2">
    <name type="scientific">Phaseolus vulgaris</name>
    <name type="common">Kidney bean</name>
    <name type="synonym">French bean</name>
    <dbReference type="NCBI Taxonomy" id="3885"/>
    <lineage>
        <taxon>Eukaryota</taxon>
        <taxon>Viridiplantae</taxon>
        <taxon>Streptophyta</taxon>
        <taxon>Embryophyta</taxon>
        <taxon>Tracheophyta</taxon>
        <taxon>Spermatophyta</taxon>
        <taxon>Magnoliopsida</taxon>
        <taxon>eudicotyledons</taxon>
        <taxon>Gunneridae</taxon>
        <taxon>Pentapetalae</taxon>
        <taxon>rosids</taxon>
        <taxon>fabids</taxon>
        <taxon>Fabales</taxon>
        <taxon>Fabaceae</taxon>
        <taxon>Papilionoideae</taxon>
        <taxon>50 kb inversion clade</taxon>
        <taxon>NPAAA clade</taxon>
        <taxon>indigoferoid/millettioid clade</taxon>
        <taxon>Phaseoleae</taxon>
        <taxon>Phaseolus</taxon>
    </lineage>
</organism>
<dbReference type="OrthoDB" id="1436778at2759"/>
<sequence>SKDQLLLSHVGCKSSWQLRDKIQNYFHSHTNARAQELRCDLHITSLDNDSIFYYLICIQNLVYALTAIGDDVCNKEPFDIILEFWLEDESTIALISSKLEPILINDVETLLLSHEAHLEKFKKKAI</sequence>
<accession>V7AJU1</accession>
<name>V7AJU1_PHAVU</name>
<dbReference type="Proteomes" id="UP000000226">
    <property type="component" value="Chromosome 11"/>
</dbReference>
<keyword evidence="2" id="KW-1185">Reference proteome</keyword>
<dbReference type="AlphaFoldDB" id="V7AJU1"/>
<evidence type="ECO:0000313" key="1">
    <source>
        <dbReference type="EMBL" id="ESW05535.1"/>
    </source>
</evidence>
<feature type="non-terminal residue" evidence="1">
    <location>
        <position position="1"/>
    </location>
</feature>
<dbReference type="OMA" id="YYLICIQ"/>